<gene>
    <name evidence="3" type="primary">dctP</name>
    <name evidence="3" type="ORF">PQQ63_28035</name>
</gene>
<evidence type="ECO:0000313" key="3">
    <source>
        <dbReference type="EMBL" id="MFM0640551.1"/>
    </source>
</evidence>
<feature type="signal peptide" evidence="2">
    <location>
        <begin position="1"/>
        <end position="25"/>
    </location>
</feature>
<keyword evidence="4" id="KW-1185">Reference proteome</keyword>
<protein>
    <submittedName>
        <fullName evidence="3">TRAP transporter substrate-binding protein DctP</fullName>
    </submittedName>
</protein>
<dbReference type="Gene3D" id="3.40.190.170">
    <property type="entry name" value="Bacterial extracellular solute-binding protein, family 7"/>
    <property type="match status" value="1"/>
</dbReference>
<dbReference type="InterPro" id="IPR038404">
    <property type="entry name" value="TRAP_DctP_sf"/>
</dbReference>
<reference evidence="3 4" key="1">
    <citation type="journal article" date="2024" name="Chem. Sci.">
        <title>Discovery of megapolipeptins by genome mining of a Burkholderiales bacteria collection.</title>
        <authorList>
            <person name="Paulo B.S."/>
            <person name="Recchia M.J.J."/>
            <person name="Lee S."/>
            <person name="Fergusson C.H."/>
            <person name="Romanowski S.B."/>
            <person name="Hernandez A."/>
            <person name="Krull N."/>
            <person name="Liu D.Y."/>
            <person name="Cavanagh H."/>
            <person name="Bos A."/>
            <person name="Gray C.A."/>
            <person name="Murphy B.T."/>
            <person name="Linington R.G."/>
            <person name="Eustaquio A.S."/>
        </authorList>
    </citation>
    <scope>NUCLEOTIDE SEQUENCE [LARGE SCALE GENOMIC DNA]</scope>
    <source>
        <strain evidence="3 4">RL17-338-BIC-A</strain>
    </source>
</reference>
<dbReference type="CDD" id="cd13601">
    <property type="entry name" value="PBP2_TRAP_DctP1_3_4_like"/>
    <property type="match status" value="1"/>
</dbReference>
<feature type="chain" id="PRO_5046402826" evidence="2">
    <location>
        <begin position="26"/>
        <end position="344"/>
    </location>
</feature>
<dbReference type="Proteomes" id="UP001629432">
    <property type="component" value="Unassembled WGS sequence"/>
</dbReference>
<dbReference type="RefSeq" id="WP_408232281.1">
    <property type="nucleotide sequence ID" value="NZ_JAQQCF010000029.1"/>
</dbReference>
<dbReference type="PANTHER" id="PTHR33376:SF15">
    <property type="entry name" value="BLL6794 PROTEIN"/>
    <property type="match status" value="1"/>
</dbReference>
<dbReference type="NCBIfam" id="NF037995">
    <property type="entry name" value="TRAP_S1"/>
    <property type="match status" value="1"/>
</dbReference>
<dbReference type="InterPro" id="IPR018389">
    <property type="entry name" value="DctP_fam"/>
</dbReference>
<evidence type="ECO:0000256" key="1">
    <source>
        <dbReference type="ARBA" id="ARBA00022729"/>
    </source>
</evidence>
<comment type="caution">
    <text evidence="3">The sequence shown here is derived from an EMBL/GenBank/DDBJ whole genome shotgun (WGS) entry which is preliminary data.</text>
</comment>
<evidence type="ECO:0000256" key="2">
    <source>
        <dbReference type="SAM" id="SignalP"/>
    </source>
</evidence>
<name>A0ABW9E326_9BURK</name>
<dbReference type="PANTHER" id="PTHR33376">
    <property type="match status" value="1"/>
</dbReference>
<dbReference type="EMBL" id="JAQQCF010000029">
    <property type="protein sequence ID" value="MFM0640551.1"/>
    <property type="molecule type" value="Genomic_DNA"/>
</dbReference>
<keyword evidence="1 2" id="KW-0732">Signal</keyword>
<accession>A0ABW9E326</accession>
<proteinExistence type="predicted"/>
<organism evidence="3 4">
    <name type="scientific">Paraburkholderia metrosideri</name>
    <dbReference type="NCBI Taxonomy" id="580937"/>
    <lineage>
        <taxon>Bacteria</taxon>
        <taxon>Pseudomonadati</taxon>
        <taxon>Pseudomonadota</taxon>
        <taxon>Betaproteobacteria</taxon>
        <taxon>Burkholderiales</taxon>
        <taxon>Burkholderiaceae</taxon>
        <taxon>Paraburkholderia</taxon>
    </lineage>
</organism>
<dbReference type="Pfam" id="PF03480">
    <property type="entry name" value="DctP"/>
    <property type="match status" value="1"/>
</dbReference>
<evidence type="ECO:0000313" key="4">
    <source>
        <dbReference type="Proteomes" id="UP001629432"/>
    </source>
</evidence>
<sequence>MKLRVHKLAGICGASFALSSSFVWGQTTLRLADSLPVGHVIAQLVTKPFMDEVQKESGGRVNFQYFPGEQLGKAKDLLMLTQSGVADVGYVSPDYASDKMPLTAGFELPGIFPDYCQGTKALWAATHDGGYLQKKEFEPNQIVPVVVLMLPAYQILLANGRPIAGLKDLSGLKIRSAGGAMDFTLQRLGMVPVKMTPPEVYESMSRGTIDGAVFPYMSAMSYGMQPLVKQGSTSHNFGTVVLTYSVGLNKWRQLSPADQGVIMKVGRSISLGSCSRFSTVERGAAEAFRAKGMTVIPLTSADDSQLKSTFEKVSGDWAKSLDQRGKPGDETLSAVKKAITEAQK</sequence>